<comment type="caution">
    <text evidence="1">The sequence shown here is derived from an EMBL/GenBank/DDBJ whole genome shotgun (WGS) entry which is preliminary data.</text>
</comment>
<evidence type="ECO:0000313" key="1">
    <source>
        <dbReference type="EMBL" id="GEL99014.1"/>
    </source>
</evidence>
<proteinExistence type="predicted"/>
<dbReference type="Proteomes" id="UP000321049">
    <property type="component" value="Unassembled WGS sequence"/>
</dbReference>
<dbReference type="AlphaFoldDB" id="A0A511JM38"/>
<name>A0A511JM38_9CELL</name>
<dbReference type="EMBL" id="BJWH01000013">
    <property type="protein sequence ID" value="GEL99014.1"/>
    <property type="molecule type" value="Genomic_DNA"/>
</dbReference>
<gene>
    <name evidence="1" type="ORF">CTE05_25610</name>
</gene>
<protein>
    <submittedName>
        <fullName evidence="1">Uncharacterized protein</fullName>
    </submittedName>
</protein>
<keyword evidence="2" id="KW-1185">Reference proteome</keyword>
<reference evidence="1 2" key="1">
    <citation type="submission" date="2019-07" db="EMBL/GenBank/DDBJ databases">
        <title>Whole genome shotgun sequence of Cellulomonas terrae NBRC 100819.</title>
        <authorList>
            <person name="Hosoyama A."/>
            <person name="Uohara A."/>
            <person name="Ohji S."/>
            <person name="Ichikawa N."/>
        </authorList>
    </citation>
    <scope>NUCLEOTIDE SEQUENCE [LARGE SCALE GENOMIC DNA]</scope>
    <source>
        <strain evidence="1 2">NBRC 100819</strain>
    </source>
</reference>
<evidence type="ECO:0000313" key="2">
    <source>
        <dbReference type="Proteomes" id="UP000321049"/>
    </source>
</evidence>
<sequence>MRQRDERDVAVEPPLQLVQVDLAVVVVLDDLEGRTRPLARLEEGDRVADVLGARREDALARLERDRRERHVPGGRGALHQRDLVRLRTDQPSDRAVHVGHSRLGLGLRLVRPDLRLAPQVRDDRVRHDARPQGAAGVVQVGDMLDAGRVTAGAFEIDRHAQEV</sequence>
<organism evidence="1 2">
    <name type="scientific">Cellulomonas terrae</name>
    <dbReference type="NCBI Taxonomy" id="311234"/>
    <lineage>
        <taxon>Bacteria</taxon>
        <taxon>Bacillati</taxon>
        <taxon>Actinomycetota</taxon>
        <taxon>Actinomycetes</taxon>
        <taxon>Micrococcales</taxon>
        <taxon>Cellulomonadaceae</taxon>
        <taxon>Cellulomonas</taxon>
    </lineage>
</organism>
<accession>A0A511JM38</accession>